<dbReference type="SUPFAM" id="SSF56801">
    <property type="entry name" value="Acetyl-CoA synthetase-like"/>
    <property type="match status" value="1"/>
</dbReference>
<name>A0A6L5XK35_9BACT</name>
<evidence type="ECO:0000313" key="2">
    <source>
        <dbReference type="EMBL" id="MSS27593.1"/>
    </source>
</evidence>
<organism evidence="2 3">
    <name type="scientific">Desulfovibrio porci</name>
    <dbReference type="NCBI Taxonomy" id="2605782"/>
    <lineage>
        <taxon>Bacteria</taxon>
        <taxon>Pseudomonadati</taxon>
        <taxon>Thermodesulfobacteriota</taxon>
        <taxon>Desulfovibrionia</taxon>
        <taxon>Desulfovibrionales</taxon>
        <taxon>Desulfovibrionaceae</taxon>
        <taxon>Desulfovibrio</taxon>
    </lineage>
</organism>
<proteinExistence type="predicted"/>
<dbReference type="PANTHER" id="PTHR36932">
    <property type="entry name" value="CAPSULAR POLYSACCHARIDE BIOSYNTHESIS PROTEIN"/>
    <property type="match status" value="1"/>
</dbReference>
<evidence type="ECO:0000313" key="3">
    <source>
        <dbReference type="Proteomes" id="UP000477488"/>
    </source>
</evidence>
<dbReference type="GO" id="GO:0016874">
    <property type="term" value="F:ligase activity"/>
    <property type="evidence" value="ECO:0007669"/>
    <property type="project" value="UniProtKB-KW"/>
</dbReference>
<keyword evidence="2" id="KW-0436">Ligase</keyword>
<dbReference type="Gene3D" id="3.40.50.12780">
    <property type="entry name" value="N-terminal domain of ligase-like"/>
    <property type="match status" value="1"/>
</dbReference>
<dbReference type="InterPro" id="IPR042099">
    <property type="entry name" value="ANL_N_sf"/>
</dbReference>
<dbReference type="PANTHER" id="PTHR36932:SF1">
    <property type="entry name" value="CAPSULAR POLYSACCHARIDE BIOSYNTHESIS PROTEIN"/>
    <property type="match status" value="1"/>
</dbReference>
<feature type="domain" description="AMP-dependent synthetase/ligase" evidence="1">
    <location>
        <begin position="93"/>
        <end position="286"/>
    </location>
</feature>
<reference evidence="2 3" key="1">
    <citation type="submission" date="2019-09" db="EMBL/GenBank/DDBJ databases">
        <title>In-depth cultivation of the pig gut microbiome towards novel bacterial diversity and tailored functional studies.</title>
        <authorList>
            <person name="Wylensek D."/>
            <person name="Hitch T.C.A."/>
            <person name="Clavel T."/>
        </authorList>
    </citation>
    <scope>NUCLEOTIDE SEQUENCE [LARGE SCALE GENOMIC DNA]</scope>
    <source>
        <strain evidence="2 3">PG-178-WT-4</strain>
    </source>
</reference>
<dbReference type="InterPro" id="IPR053158">
    <property type="entry name" value="CapK_Type1_Caps_Biosynth"/>
</dbReference>
<gene>
    <name evidence="2" type="ORF">FYJ44_05915</name>
</gene>
<comment type="caution">
    <text evidence="2">The sequence shown here is derived from an EMBL/GenBank/DDBJ whole genome shotgun (WGS) entry which is preliminary data.</text>
</comment>
<dbReference type="InterPro" id="IPR000873">
    <property type="entry name" value="AMP-dep_synth/lig_dom"/>
</dbReference>
<dbReference type="AlphaFoldDB" id="A0A6L5XK35"/>
<evidence type="ECO:0000259" key="1">
    <source>
        <dbReference type="Pfam" id="PF00501"/>
    </source>
</evidence>
<accession>A0A6L5XK35</accession>
<protein>
    <submittedName>
        <fullName evidence="2">Phenylacetate--CoA ligase family protein</fullName>
    </submittedName>
</protein>
<dbReference type="NCBIfam" id="NF045666">
    <property type="entry name" value="DVU1553_fam_AMP"/>
    <property type="match status" value="1"/>
</dbReference>
<keyword evidence="3" id="KW-1185">Reference proteome</keyword>
<dbReference type="Proteomes" id="UP000477488">
    <property type="component" value="Unassembled WGS sequence"/>
</dbReference>
<dbReference type="Pfam" id="PF00501">
    <property type="entry name" value="AMP-binding"/>
    <property type="match status" value="1"/>
</dbReference>
<sequence>MDLWLGQACGAASPGDLPSRLRAAQTEALNRLLRRAVTHSSFYARHLAGCDLEMKGLEDLVRLPFTTAGHLRDWRHFCCVSQGDVQRMVSLETSGTTGTPKRLAFTARDLDRTRDFFRVGLSQLVKEGDRLAVLLPGAERPDGVADLLRQALGPSGVLVEGLPAASTVDETAMACRLAERRPQVLVAAPAQLEALLRSFPRAAPPGLRGALSSADWLDPALGQKLRSAWGCELLDHYGLTESGFGCAVECPAHDGYHLRALDTLLEVVDPRDGGPLPPGRVGEVVLTTLNREAMPLIRYRTGDAASLLPGPCRCGSPLPRLGPLLGRLDTSAGPTSPFRVIRPAKGGAAQAKRPCAGVRL</sequence>
<dbReference type="EMBL" id="VUMH01000004">
    <property type="protein sequence ID" value="MSS27593.1"/>
    <property type="molecule type" value="Genomic_DNA"/>
</dbReference>